<keyword evidence="3 6" id="KW-0808">Transferase</keyword>
<dbReference type="Gene3D" id="1.10.8.480">
    <property type="match status" value="1"/>
</dbReference>
<evidence type="ECO:0000256" key="6">
    <source>
        <dbReference type="PROSITE-ProRule" id="PRU01026"/>
    </source>
</evidence>
<comment type="similarity">
    <text evidence="6 7">Belongs to the class I-like SAM-binding methyltransferase superfamily. rRNA adenine N(6)-methyltransferase family.</text>
</comment>
<feature type="binding site" evidence="6">
    <location>
        <position position="145"/>
    </location>
    <ligand>
        <name>S-adenosyl-L-methionine</name>
        <dbReference type="ChEBI" id="CHEBI:59789"/>
    </ligand>
</feature>
<organism evidence="10 11">
    <name type="scientific">Urochloa decumbens</name>
    <dbReference type="NCBI Taxonomy" id="240449"/>
    <lineage>
        <taxon>Eukaryota</taxon>
        <taxon>Viridiplantae</taxon>
        <taxon>Streptophyta</taxon>
        <taxon>Embryophyta</taxon>
        <taxon>Tracheophyta</taxon>
        <taxon>Spermatophyta</taxon>
        <taxon>Magnoliopsida</taxon>
        <taxon>Liliopsida</taxon>
        <taxon>Poales</taxon>
        <taxon>Poaceae</taxon>
        <taxon>PACMAD clade</taxon>
        <taxon>Panicoideae</taxon>
        <taxon>Panicodae</taxon>
        <taxon>Paniceae</taxon>
        <taxon>Melinidinae</taxon>
        <taxon>Urochloa</taxon>
    </lineage>
</organism>
<dbReference type="SUPFAM" id="SSF53335">
    <property type="entry name" value="S-adenosyl-L-methionine-dependent methyltransferases"/>
    <property type="match status" value="1"/>
</dbReference>
<keyword evidence="5 6" id="KW-0694">RNA-binding</keyword>
<name>A0ABC9FC04_9POAL</name>
<evidence type="ECO:0000313" key="10">
    <source>
        <dbReference type="EMBL" id="CAL5072539.1"/>
    </source>
</evidence>
<keyword evidence="2 6" id="KW-0489">Methyltransferase</keyword>
<evidence type="ECO:0000256" key="2">
    <source>
        <dbReference type="ARBA" id="ARBA00022603"/>
    </source>
</evidence>
<reference evidence="11" key="1">
    <citation type="submission" date="2024-06" db="EMBL/GenBank/DDBJ databases">
        <authorList>
            <person name="Ryan C."/>
        </authorList>
    </citation>
    <scope>NUCLEOTIDE SEQUENCE [LARGE SCALE GENOMIC DNA]</scope>
</reference>
<gene>
    <name evidence="10" type="ORF">URODEC1_LOCUS104050</name>
</gene>
<dbReference type="InterPro" id="IPR020596">
    <property type="entry name" value="rRNA_Ade_Mease_Trfase_CS"/>
</dbReference>
<feature type="region of interest" description="Disordered" evidence="8">
    <location>
        <begin position="1"/>
        <end position="36"/>
    </location>
</feature>
<reference evidence="10 11" key="2">
    <citation type="submission" date="2024-10" db="EMBL/GenBank/DDBJ databases">
        <authorList>
            <person name="Ryan C."/>
        </authorList>
    </citation>
    <scope>NUCLEOTIDE SEQUENCE [LARGE SCALE GENOMIC DNA]</scope>
</reference>
<feature type="binding site" evidence="6">
    <location>
        <position position="98"/>
    </location>
    <ligand>
        <name>S-adenosyl-L-methionine</name>
        <dbReference type="ChEBI" id="CHEBI:59789"/>
    </ligand>
</feature>
<dbReference type="PROSITE" id="PS51689">
    <property type="entry name" value="SAM_RNA_A_N6_MT"/>
    <property type="match status" value="1"/>
</dbReference>
<evidence type="ECO:0000259" key="9">
    <source>
        <dbReference type="SMART" id="SM00650"/>
    </source>
</evidence>
<evidence type="ECO:0000256" key="8">
    <source>
        <dbReference type="SAM" id="MobiDB-lite"/>
    </source>
</evidence>
<dbReference type="NCBIfam" id="TIGR00755">
    <property type="entry name" value="ksgA"/>
    <property type="match status" value="1"/>
</dbReference>
<sequence>MEVTQHQSPLDKQAHSVRLPGNRHPLSNEPTTNQYQQFPPRLALSGHMNRAASALWARRAVRQAFLYTTTSSPEAATAASEAWDGRFRLHKPRGQHLLTNPRVLDGIARRAAIIPGDAVLEVGPGTGNLTERLLASAASRVAAVEIDPRMVEAVTARAAALGLADKLTVIAGDAVEVEFPEFDVCVANIPYGISSPLIAKLLFGAYRFRTATLLLQKEFARRLVATPGDGEYNRLAANVRLVADVKLLMDVSKRDFVPMPRVDSSLVEIRPRAAAPGVDLGEWLAFTRACFGQKNKTLGAIFKQKRMVMELFGRSRRAEEHGSGGTGGISLGALDDDTDEDGCGKDDNGGNRAVGCSEEELAAFKKRIAGALESAELASMRPSKLSNDELLRLLRQFNERGVRFR</sequence>
<dbReference type="PANTHER" id="PTHR11727:SF12">
    <property type="entry name" value="RIBOSOMAL RNA SMALL SUBUNIT METHYLTRANSFERASE, MITOCHONDRIAL"/>
    <property type="match status" value="1"/>
</dbReference>
<evidence type="ECO:0000256" key="5">
    <source>
        <dbReference type="ARBA" id="ARBA00022884"/>
    </source>
</evidence>
<feature type="binding site" evidence="6">
    <location>
        <position position="123"/>
    </location>
    <ligand>
        <name>S-adenosyl-L-methionine</name>
        <dbReference type="ChEBI" id="CHEBI:59789"/>
    </ligand>
</feature>
<dbReference type="PANTHER" id="PTHR11727">
    <property type="entry name" value="DIMETHYLADENOSINE TRANSFERASE"/>
    <property type="match status" value="1"/>
</dbReference>
<dbReference type="InterPro" id="IPR020598">
    <property type="entry name" value="rRNA_Ade_methylase_Trfase_N"/>
</dbReference>
<keyword evidence="11" id="KW-1185">Reference proteome</keyword>
<dbReference type="InterPro" id="IPR011530">
    <property type="entry name" value="rRNA_adenine_dimethylase"/>
</dbReference>
<accession>A0ABC9FC04</accession>
<feature type="compositionally biased region" description="Polar residues" evidence="8">
    <location>
        <begin position="1"/>
        <end position="10"/>
    </location>
</feature>
<keyword evidence="4 6" id="KW-0949">S-adenosyl-L-methionine</keyword>
<dbReference type="SMART" id="SM00650">
    <property type="entry name" value="rADc"/>
    <property type="match status" value="1"/>
</dbReference>
<dbReference type="CDD" id="cd02440">
    <property type="entry name" value="AdoMet_MTases"/>
    <property type="match status" value="1"/>
</dbReference>
<protein>
    <recommendedName>
        <fullName evidence="7">rRNA adenine N(6)-methyltransferase</fullName>
        <ecNumber evidence="7">2.1.1.-</ecNumber>
    </recommendedName>
</protein>
<proteinExistence type="inferred from homology"/>
<evidence type="ECO:0000256" key="7">
    <source>
        <dbReference type="RuleBase" id="RU362106"/>
    </source>
</evidence>
<dbReference type="GO" id="GO:0003723">
    <property type="term" value="F:RNA binding"/>
    <property type="evidence" value="ECO:0007669"/>
    <property type="project" value="UniProtKB-UniRule"/>
</dbReference>
<keyword evidence="1 7" id="KW-0698">rRNA processing</keyword>
<feature type="domain" description="Ribosomal RNA adenine methylase transferase N-terminal" evidence="9">
    <location>
        <begin position="103"/>
        <end position="273"/>
    </location>
</feature>
<evidence type="ECO:0000313" key="11">
    <source>
        <dbReference type="Proteomes" id="UP001497457"/>
    </source>
</evidence>
<feature type="binding site" evidence="6">
    <location>
        <position position="96"/>
    </location>
    <ligand>
        <name>S-adenosyl-L-methionine</name>
        <dbReference type="ChEBI" id="CHEBI:59789"/>
    </ligand>
</feature>
<dbReference type="Pfam" id="PF00398">
    <property type="entry name" value="RrnaAD"/>
    <property type="match status" value="1"/>
</dbReference>
<dbReference type="FunFam" id="3.40.50.150:FF:000081">
    <property type="entry name" value="rRNA adenine N(6)-methyltransferase"/>
    <property type="match status" value="1"/>
</dbReference>
<dbReference type="Gene3D" id="3.40.50.150">
    <property type="entry name" value="Vaccinia Virus protein VP39"/>
    <property type="match status" value="1"/>
</dbReference>
<dbReference type="EMBL" id="OZ075116">
    <property type="protein sequence ID" value="CAL5072539.1"/>
    <property type="molecule type" value="Genomic_DNA"/>
</dbReference>
<dbReference type="GO" id="GO:0000179">
    <property type="term" value="F:rRNA (adenine-N6,N6-)-dimethyltransferase activity"/>
    <property type="evidence" value="ECO:0007669"/>
    <property type="project" value="UniProtKB-UniRule"/>
</dbReference>
<evidence type="ECO:0000256" key="3">
    <source>
        <dbReference type="ARBA" id="ARBA00022679"/>
    </source>
</evidence>
<dbReference type="PROSITE" id="PS01131">
    <property type="entry name" value="RRNA_A_DIMETH"/>
    <property type="match status" value="1"/>
</dbReference>
<evidence type="ECO:0000256" key="1">
    <source>
        <dbReference type="ARBA" id="ARBA00022552"/>
    </source>
</evidence>
<evidence type="ECO:0000256" key="4">
    <source>
        <dbReference type="ARBA" id="ARBA00022691"/>
    </source>
</evidence>
<dbReference type="InterPro" id="IPR029063">
    <property type="entry name" value="SAM-dependent_MTases_sf"/>
</dbReference>
<dbReference type="AlphaFoldDB" id="A0ABC9FC04"/>
<feature type="binding site" evidence="6">
    <location>
        <position position="173"/>
    </location>
    <ligand>
        <name>S-adenosyl-L-methionine</name>
        <dbReference type="ChEBI" id="CHEBI:59789"/>
    </ligand>
</feature>
<feature type="binding site" evidence="6">
    <location>
        <position position="188"/>
    </location>
    <ligand>
        <name>S-adenosyl-L-methionine</name>
        <dbReference type="ChEBI" id="CHEBI:59789"/>
    </ligand>
</feature>
<dbReference type="InterPro" id="IPR001737">
    <property type="entry name" value="KsgA/Erm"/>
</dbReference>
<dbReference type="EC" id="2.1.1.-" evidence="7"/>
<dbReference type="Proteomes" id="UP001497457">
    <property type="component" value="Chromosome 6rd"/>
</dbReference>